<evidence type="ECO:0000256" key="6">
    <source>
        <dbReference type="RuleBase" id="RU003836"/>
    </source>
</evidence>
<keyword evidence="2 4" id="KW-0808">Transferase</keyword>
<feature type="active site" description="Proton acceptor" evidence="4 5">
    <location>
        <position position="157"/>
    </location>
</feature>
<evidence type="ECO:0000313" key="9">
    <source>
        <dbReference type="EMBL" id="SNV71634.1"/>
    </source>
</evidence>
<evidence type="ECO:0000259" key="8">
    <source>
        <dbReference type="PROSITE" id="PS51006"/>
    </source>
</evidence>
<dbReference type="RefSeq" id="WP_095066339.1">
    <property type="nucleotide sequence ID" value="NZ_LT906470.1"/>
</dbReference>
<name>A0A239ZLI7_9FIRM</name>
<dbReference type="GO" id="GO:0008295">
    <property type="term" value="P:spermidine biosynthetic process"/>
    <property type="evidence" value="ECO:0007669"/>
    <property type="project" value="UniProtKB-UniRule"/>
</dbReference>
<sequence>MSQWITEEQTPHLRLSAEAEEVVYSGESEFQKIEVFKSKEYGMMLALDGVFQTSEREEFIYHEMMSHVPLFLHPNPERVLIIGGGDGGVARECVRHDCVKEVTMVEIDGKVVELAKQYLPTIAKAMIENNPKLTVKIGDGIGFMAEAEDYYDIIIVDCSDPIGPGEGLFTEEFYKNTLKALKKDGLFVQQTESPILHQPLVKKVFGYVNNHFPIARLYTAFIPIYPAGMHCFTLGSKTFDPLTWTPNREQNFETQYYNQDIQKAAFALPNFVKAYLPKKQ</sequence>
<dbReference type="Proteomes" id="UP000214973">
    <property type="component" value="Chromosome 1"/>
</dbReference>
<dbReference type="AlphaFoldDB" id="A0A239ZLI7"/>
<dbReference type="PANTHER" id="PTHR11558:SF11">
    <property type="entry name" value="SPERMIDINE SYNTHASE"/>
    <property type="match status" value="1"/>
</dbReference>
<feature type="binding site" evidence="4">
    <location>
        <begin position="157"/>
        <end position="160"/>
    </location>
    <ligand>
        <name>spermidine</name>
        <dbReference type="ChEBI" id="CHEBI:57834"/>
    </ligand>
</feature>
<dbReference type="NCBIfam" id="TIGR00417">
    <property type="entry name" value="speE"/>
    <property type="match status" value="1"/>
</dbReference>
<feature type="domain" description="PABS" evidence="8">
    <location>
        <begin position="2"/>
        <end position="237"/>
    </location>
</feature>
<dbReference type="Gene3D" id="3.40.50.150">
    <property type="entry name" value="Vaccinia Virus protein VP39"/>
    <property type="match status" value="1"/>
</dbReference>
<dbReference type="EMBL" id="LT906470">
    <property type="protein sequence ID" value="SNV71634.1"/>
    <property type="molecule type" value="Genomic_DNA"/>
</dbReference>
<comment type="pathway">
    <text evidence="4">Amine and polyamine biosynthesis; spermidine biosynthesis; spermidine from putrescine: step 1/1.</text>
</comment>
<dbReference type="CDD" id="cd02440">
    <property type="entry name" value="AdoMet_MTases"/>
    <property type="match status" value="1"/>
</dbReference>
<dbReference type="InterPro" id="IPR001045">
    <property type="entry name" value="Spermi_synthase"/>
</dbReference>
<feature type="binding site" evidence="4">
    <location>
        <position position="31"/>
    </location>
    <ligand>
        <name>S-methyl-5'-thioadenosine</name>
        <dbReference type="ChEBI" id="CHEBI:17509"/>
    </ligand>
</feature>
<dbReference type="PANTHER" id="PTHR11558">
    <property type="entry name" value="SPERMIDINE/SPERMINE SYNTHASE"/>
    <property type="match status" value="1"/>
</dbReference>
<dbReference type="HAMAP" id="MF_00198">
    <property type="entry name" value="Spermidine_synth"/>
    <property type="match status" value="1"/>
</dbReference>
<dbReference type="InterPro" id="IPR037163">
    <property type="entry name" value="Spermidine_synt_N_sf"/>
</dbReference>
<keyword evidence="3 4" id="KW-0620">Polyamine biosynthesis</keyword>
<dbReference type="KEGG" id="vrm:44547418_01461"/>
<keyword evidence="10" id="KW-1185">Reference proteome</keyword>
<dbReference type="NCBIfam" id="NF002010">
    <property type="entry name" value="PRK00811.1"/>
    <property type="match status" value="1"/>
</dbReference>
<evidence type="ECO:0000256" key="2">
    <source>
        <dbReference type="ARBA" id="ARBA00022679"/>
    </source>
</evidence>
<reference evidence="9 10" key="1">
    <citation type="submission" date="2017-06" db="EMBL/GenBank/DDBJ databases">
        <authorList>
            <consortium name="Pathogen Informatics"/>
        </authorList>
    </citation>
    <scope>NUCLEOTIDE SEQUENCE [LARGE SCALE GENOMIC DNA]</scope>
    <source>
        <strain evidence="9 10">NCTC12018</strain>
    </source>
</reference>
<dbReference type="Pfam" id="PF17284">
    <property type="entry name" value="Spermine_synt_N"/>
    <property type="match status" value="1"/>
</dbReference>
<dbReference type="UniPathway" id="UPA00248">
    <property type="reaction ID" value="UER00314"/>
</dbReference>
<feature type="binding site" evidence="4">
    <location>
        <begin position="139"/>
        <end position="140"/>
    </location>
    <ligand>
        <name>S-methyl-5'-thioadenosine</name>
        <dbReference type="ChEBI" id="CHEBI:17509"/>
    </ligand>
</feature>
<comment type="function">
    <text evidence="4">Catalyzes the irreversible transfer of a propylamine group from the amino donor S-adenosylmethioninamine (decarboxy-AdoMet) to putrescine (1,4-diaminobutane) to yield spermidine.</text>
</comment>
<evidence type="ECO:0000256" key="1">
    <source>
        <dbReference type="ARBA" id="ARBA00007867"/>
    </source>
</evidence>
<dbReference type="Pfam" id="PF01564">
    <property type="entry name" value="Spermine_synth"/>
    <property type="match status" value="1"/>
</dbReference>
<dbReference type="GO" id="GO:0004766">
    <property type="term" value="F:spermidine synthase activity"/>
    <property type="evidence" value="ECO:0007669"/>
    <property type="project" value="UniProtKB-UniRule"/>
</dbReference>
<comment type="similarity">
    <text evidence="1 4 6">Belongs to the spermidine/spermine synthase family.</text>
</comment>
<evidence type="ECO:0000256" key="3">
    <source>
        <dbReference type="ARBA" id="ARBA00023115"/>
    </source>
</evidence>
<dbReference type="InterPro" id="IPR035246">
    <property type="entry name" value="Spermidine_synt_N"/>
</dbReference>
<evidence type="ECO:0000256" key="4">
    <source>
        <dbReference type="HAMAP-Rule" id="MF_00198"/>
    </source>
</evidence>
<dbReference type="InterPro" id="IPR030373">
    <property type="entry name" value="PABS_CS"/>
</dbReference>
<dbReference type="InterPro" id="IPR030374">
    <property type="entry name" value="PABS"/>
</dbReference>
<organism evidence="9 10">
    <name type="scientific">Veillonella rodentium</name>
    <dbReference type="NCBI Taxonomy" id="248315"/>
    <lineage>
        <taxon>Bacteria</taxon>
        <taxon>Bacillati</taxon>
        <taxon>Bacillota</taxon>
        <taxon>Negativicutes</taxon>
        <taxon>Veillonellales</taxon>
        <taxon>Veillonellaceae</taxon>
        <taxon>Veillonella</taxon>
    </lineage>
</organism>
<feature type="binding site" evidence="4">
    <location>
        <position position="62"/>
    </location>
    <ligand>
        <name>spermidine</name>
        <dbReference type="ChEBI" id="CHEBI:57834"/>
    </ligand>
</feature>
<dbReference type="SUPFAM" id="SSF53335">
    <property type="entry name" value="S-adenosyl-L-methionine-dependent methyltransferases"/>
    <property type="match status" value="1"/>
</dbReference>
<gene>
    <name evidence="4 9" type="primary">speE</name>
    <name evidence="9" type="ORF">SAMEA44547418_01461</name>
</gene>
<evidence type="ECO:0000313" key="10">
    <source>
        <dbReference type="Proteomes" id="UP000214973"/>
    </source>
</evidence>
<dbReference type="EC" id="2.5.1.16" evidence="4"/>
<evidence type="ECO:0000256" key="7">
    <source>
        <dbReference type="RuleBase" id="RU003837"/>
    </source>
</evidence>
<dbReference type="PROSITE" id="PS51006">
    <property type="entry name" value="PABS_2"/>
    <property type="match status" value="1"/>
</dbReference>
<feature type="binding site" evidence="4">
    <location>
        <position position="86"/>
    </location>
    <ligand>
        <name>spermidine</name>
        <dbReference type="ChEBI" id="CHEBI:57834"/>
    </ligand>
</feature>
<evidence type="ECO:0000256" key="5">
    <source>
        <dbReference type="PROSITE-ProRule" id="PRU00354"/>
    </source>
</evidence>
<proteinExistence type="inferred from homology"/>
<comment type="catalytic activity">
    <reaction evidence="4 7">
        <text>S-adenosyl 3-(methylsulfanyl)propylamine + putrescine = S-methyl-5'-thioadenosine + spermidine + H(+)</text>
        <dbReference type="Rhea" id="RHEA:12721"/>
        <dbReference type="ChEBI" id="CHEBI:15378"/>
        <dbReference type="ChEBI" id="CHEBI:17509"/>
        <dbReference type="ChEBI" id="CHEBI:57443"/>
        <dbReference type="ChEBI" id="CHEBI:57834"/>
        <dbReference type="ChEBI" id="CHEBI:326268"/>
        <dbReference type="EC" id="2.5.1.16"/>
    </reaction>
</comment>
<dbReference type="Gene3D" id="2.30.140.10">
    <property type="entry name" value="Spermidine synthase, tetramerisation domain"/>
    <property type="match status" value="1"/>
</dbReference>
<dbReference type="PROSITE" id="PS01330">
    <property type="entry name" value="PABS_1"/>
    <property type="match status" value="1"/>
</dbReference>
<protein>
    <recommendedName>
        <fullName evidence="4">Polyamine aminopropyltransferase</fullName>
    </recommendedName>
    <alternativeName>
        <fullName evidence="4">Putrescine aminopropyltransferase</fullName>
        <shortName evidence="4">PAPT</shortName>
    </alternativeName>
    <alternativeName>
        <fullName evidence="4">Spermidine synthase</fullName>
        <shortName evidence="4">SPDS</shortName>
        <shortName evidence="4">SPDSY</shortName>
        <ecNumber evidence="4">2.5.1.16</ecNumber>
    </alternativeName>
</protein>
<keyword evidence="4 7" id="KW-0745">Spermidine biosynthesis</keyword>
<feature type="binding site" evidence="4">
    <location>
        <position position="164"/>
    </location>
    <ligand>
        <name>S-methyl-5'-thioadenosine</name>
        <dbReference type="ChEBI" id="CHEBI:17509"/>
    </ligand>
</feature>
<dbReference type="GO" id="GO:0005829">
    <property type="term" value="C:cytosol"/>
    <property type="evidence" value="ECO:0007669"/>
    <property type="project" value="TreeGrafter"/>
</dbReference>
<dbReference type="InterPro" id="IPR029063">
    <property type="entry name" value="SAM-dependent_MTases_sf"/>
</dbReference>
<accession>A0A239ZLI7</accession>
<feature type="binding site" evidence="4">
    <location>
        <position position="106"/>
    </location>
    <ligand>
        <name>S-methyl-5'-thioadenosine</name>
        <dbReference type="ChEBI" id="CHEBI:17509"/>
    </ligand>
</feature>
<comment type="subunit">
    <text evidence="4">Homodimer or homotetramer.</text>
</comment>